<proteinExistence type="inferred from homology"/>
<dbReference type="InterPro" id="IPR001179">
    <property type="entry name" value="PPIase_FKBP_dom"/>
</dbReference>
<dbReference type="PROSITE" id="PS50059">
    <property type="entry name" value="FKBP_PPIASE"/>
    <property type="match status" value="1"/>
</dbReference>
<keyword evidence="3 5" id="KW-0697">Rotamase</keyword>
<reference evidence="9 10" key="1">
    <citation type="journal article" date="2014" name="Genome Announc.">
        <title>Draft Genome Sequence of the Antitrypanosomally Active Sponge-Associated Bacterium Actinokineospora sp. Strain EG49.</title>
        <authorList>
            <person name="Harjes J."/>
            <person name="Ryu T."/>
            <person name="Abdelmohsen U.R."/>
            <person name="Moitinho-Silva L."/>
            <person name="Horn H."/>
            <person name="Ravasi T."/>
            <person name="Hentschel U."/>
        </authorList>
    </citation>
    <scope>NUCLEOTIDE SEQUENCE [LARGE SCALE GENOMIC DNA]</scope>
    <source>
        <strain evidence="9 10">EG49</strain>
    </source>
</reference>
<evidence type="ECO:0000256" key="4">
    <source>
        <dbReference type="ARBA" id="ARBA00023235"/>
    </source>
</evidence>
<dbReference type="Gene3D" id="3.10.50.40">
    <property type="match status" value="1"/>
</dbReference>
<evidence type="ECO:0000256" key="2">
    <source>
        <dbReference type="ARBA" id="ARBA00006577"/>
    </source>
</evidence>
<evidence type="ECO:0000259" key="8">
    <source>
        <dbReference type="PROSITE" id="PS50059"/>
    </source>
</evidence>
<feature type="signal peptide" evidence="7">
    <location>
        <begin position="1"/>
        <end position="21"/>
    </location>
</feature>
<comment type="similarity">
    <text evidence="2 6">Belongs to the FKBP-type PPIase family.</text>
</comment>
<keyword evidence="4 5" id="KW-0413">Isomerase</keyword>
<dbReference type="STRING" id="909613.UO65_5421"/>
<dbReference type="RefSeq" id="WP_035287711.1">
    <property type="nucleotide sequence ID" value="NZ_AYXG01000209.1"/>
</dbReference>
<dbReference type="PATRIC" id="fig|909613.9.peg.5415"/>
<dbReference type="PANTHER" id="PTHR43811">
    <property type="entry name" value="FKBP-TYPE PEPTIDYL-PROLYL CIS-TRANS ISOMERASE FKPA"/>
    <property type="match status" value="1"/>
</dbReference>
<evidence type="ECO:0000256" key="3">
    <source>
        <dbReference type="ARBA" id="ARBA00023110"/>
    </source>
</evidence>
<comment type="catalytic activity">
    <reaction evidence="1 5 6">
        <text>[protein]-peptidylproline (omega=180) = [protein]-peptidylproline (omega=0)</text>
        <dbReference type="Rhea" id="RHEA:16237"/>
        <dbReference type="Rhea" id="RHEA-COMP:10747"/>
        <dbReference type="Rhea" id="RHEA-COMP:10748"/>
        <dbReference type="ChEBI" id="CHEBI:83833"/>
        <dbReference type="ChEBI" id="CHEBI:83834"/>
        <dbReference type="EC" id="5.2.1.8"/>
    </reaction>
</comment>
<feature type="chain" id="PRO_5038740048" description="Peptidyl-prolyl cis-trans isomerase" evidence="7">
    <location>
        <begin position="22"/>
        <end position="184"/>
    </location>
</feature>
<dbReference type="GO" id="GO:0003755">
    <property type="term" value="F:peptidyl-prolyl cis-trans isomerase activity"/>
    <property type="evidence" value="ECO:0007669"/>
    <property type="project" value="UniProtKB-UniRule"/>
</dbReference>
<dbReference type="InterPro" id="IPR046357">
    <property type="entry name" value="PPIase_dom_sf"/>
</dbReference>
<dbReference type="OrthoDB" id="25996at2"/>
<dbReference type="AlphaFoldDB" id="W7ISC7"/>
<dbReference type="SUPFAM" id="SSF54534">
    <property type="entry name" value="FKBP-like"/>
    <property type="match status" value="1"/>
</dbReference>
<evidence type="ECO:0000256" key="6">
    <source>
        <dbReference type="RuleBase" id="RU003915"/>
    </source>
</evidence>
<accession>W7ISC7</accession>
<dbReference type="EC" id="5.2.1.8" evidence="6"/>
<dbReference type="Proteomes" id="UP000019277">
    <property type="component" value="Unassembled WGS sequence"/>
</dbReference>
<name>W7ISC7_9PSEU</name>
<gene>
    <name evidence="9" type="ORF">UO65_5421</name>
</gene>
<protein>
    <recommendedName>
        <fullName evidence="6">Peptidyl-prolyl cis-trans isomerase</fullName>
        <ecNumber evidence="6">5.2.1.8</ecNumber>
    </recommendedName>
</protein>
<dbReference type="PANTHER" id="PTHR43811:SF19">
    <property type="entry name" value="39 KDA FK506-BINDING NUCLEAR PROTEIN"/>
    <property type="match status" value="1"/>
</dbReference>
<keyword evidence="7" id="KW-0732">Signal</keyword>
<dbReference type="PROSITE" id="PS51257">
    <property type="entry name" value="PROKAR_LIPOPROTEIN"/>
    <property type="match status" value="1"/>
</dbReference>
<dbReference type="EMBL" id="AYXG01000209">
    <property type="protein sequence ID" value="EWC59331.1"/>
    <property type="molecule type" value="Genomic_DNA"/>
</dbReference>
<dbReference type="eggNOG" id="COG0545">
    <property type="taxonomic scope" value="Bacteria"/>
</dbReference>
<evidence type="ECO:0000256" key="1">
    <source>
        <dbReference type="ARBA" id="ARBA00000971"/>
    </source>
</evidence>
<evidence type="ECO:0000256" key="7">
    <source>
        <dbReference type="SAM" id="SignalP"/>
    </source>
</evidence>
<evidence type="ECO:0000313" key="10">
    <source>
        <dbReference type="Proteomes" id="UP000019277"/>
    </source>
</evidence>
<dbReference type="Pfam" id="PF00254">
    <property type="entry name" value="FKBP_C"/>
    <property type="match status" value="1"/>
</dbReference>
<evidence type="ECO:0000313" key="9">
    <source>
        <dbReference type="EMBL" id="EWC59331.1"/>
    </source>
</evidence>
<organism evidence="9 10">
    <name type="scientific">Actinokineospora spheciospongiae</name>
    <dbReference type="NCBI Taxonomy" id="909613"/>
    <lineage>
        <taxon>Bacteria</taxon>
        <taxon>Bacillati</taxon>
        <taxon>Actinomycetota</taxon>
        <taxon>Actinomycetes</taxon>
        <taxon>Pseudonocardiales</taxon>
        <taxon>Pseudonocardiaceae</taxon>
        <taxon>Actinokineospora</taxon>
    </lineage>
</organism>
<sequence length="184" mass="18778">MRNLGKIVLAAALATGLTACGSSDQASPGSAGGVTIGKTTTTTTASNLPACTVDQIPIGGQAGAKPTITVPDTCSPPKELLSKDLVVGTGKDVTAGVTMQTHYVLVTWSDKVELDNSWDRGETYPLQNVGKAGVIDGWNEGVIGMKEGGRRLLVIPPDKGYGQGGNGVKPNETLVFVVDAVAVS</sequence>
<keyword evidence="10" id="KW-1185">Reference proteome</keyword>
<comment type="caution">
    <text evidence="9">The sequence shown here is derived from an EMBL/GenBank/DDBJ whole genome shotgun (WGS) entry which is preliminary data.</text>
</comment>
<feature type="domain" description="PPIase FKBP-type" evidence="8">
    <location>
        <begin position="96"/>
        <end position="184"/>
    </location>
</feature>
<evidence type="ECO:0000256" key="5">
    <source>
        <dbReference type="PROSITE-ProRule" id="PRU00277"/>
    </source>
</evidence>